<accession>A0A1G8QUR1</accession>
<proteinExistence type="inferred from homology"/>
<dbReference type="AlphaFoldDB" id="A0A1G8QUR1"/>
<keyword evidence="2" id="KW-0560">Oxidoreductase</keyword>
<name>A0A1G8QUR1_9BACI</name>
<organism evidence="3 4">
    <name type="scientific">Alteribacillus bidgolensis</name>
    <dbReference type="NCBI Taxonomy" id="930129"/>
    <lineage>
        <taxon>Bacteria</taxon>
        <taxon>Bacillati</taxon>
        <taxon>Bacillota</taxon>
        <taxon>Bacilli</taxon>
        <taxon>Bacillales</taxon>
        <taxon>Bacillaceae</taxon>
        <taxon>Alteribacillus</taxon>
    </lineage>
</organism>
<dbReference type="PROSITE" id="PS00061">
    <property type="entry name" value="ADH_SHORT"/>
    <property type="match status" value="1"/>
</dbReference>
<dbReference type="STRING" id="930129.SAMN05216352_12221"/>
<comment type="similarity">
    <text evidence="1">Belongs to the short-chain dehydrogenases/reductases (SDR) family.</text>
</comment>
<dbReference type="InterPro" id="IPR002347">
    <property type="entry name" value="SDR_fam"/>
</dbReference>
<protein>
    <submittedName>
        <fullName evidence="3">Short chain dehydrogenase</fullName>
    </submittedName>
</protein>
<dbReference type="Pfam" id="PF00106">
    <property type="entry name" value="adh_short"/>
    <property type="match status" value="1"/>
</dbReference>
<evidence type="ECO:0000256" key="1">
    <source>
        <dbReference type="ARBA" id="ARBA00006484"/>
    </source>
</evidence>
<dbReference type="PRINTS" id="PR00080">
    <property type="entry name" value="SDRFAMILY"/>
</dbReference>
<dbReference type="InterPro" id="IPR036291">
    <property type="entry name" value="NAD(P)-bd_dom_sf"/>
</dbReference>
<dbReference type="EMBL" id="FNDU01000022">
    <property type="protein sequence ID" value="SDJ08428.1"/>
    <property type="molecule type" value="Genomic_DNA"/>
</dbReference>
<dbReference type="Proteomes" id="UP000199017">
    <property type="component" value="Unassembled WGS sequence"/>
</dbReference>
<dbReference type="PRINTS" id="PR00081">
    <property type="entry name" value="GDHRDH"/>
</dbReference>
<dbReference type="GO" id="GO:0016491">
    <property type="term" value="F:oxidoreductase activity"/>
    <property type="evidence" value="ECO:0007669"/>
    <property type="project" value="UniProtKB-KW"/>
</dbReference>
<dbReference type="SUPFAM" id="SSF51735">
    <property type="entry name" value="NAD(P)-binding Rossmann-fold domains"/>
    <property type="match status" value="1"/>
</dbReference>
<dbReference type="InterPro" id="IPR051911">
    <property type="entry name" value="SDR_oxidoreductase"/>
</dbReference>
<dbReference type="InterPro" id="IPR020904">
    <property type="entry name" value="Sc_DH/Rdtase_CS"/>
</dbReference>
<reference evidence="3 4" key="1">
    <citation type="submission" date="2016-10" db="EMBL/GenBank/DDBJ databases">
        <authorList>
            <person name="de Groot N.N."/>
        </authorList>
    </citation>
    <scope>NUCLEOTIDE SEQUENCE [LARGE SCALE GENOMIC DNA]</scope>
    <source>
        <strain evidence="4">P4B,CCM 7963,CECT 7998,DSM 25260,IBRC-M 10614,KCTC 13821</strain>
    </source>
</reference>
<evidence type="ECO:0000313" key="3">
    <source>
        <dbReference type="EMBL" id="SDJ08428.1"/>
    </source>
</evidence>
<dbReference type="PANTHER" id="PTHR43976">
    <property type="entry name" value="SHORT CHAIN DEHYDROGENASE"/>
    <property type="match status" value="1"/>
</dbReference>
<sequence length="173" mass="18509">MKVVLITGCSSGFGLLSALAFGRKGYRVYATMRNLSKSEELKAAIDSEKLPITVLQLDVSDDESVKKAVLQVLAKEGRIDVVVNNAGVGCLGSVECLNNELLRSAFETNFFGVFRVIRSVLPAMREQKSGVIVNVSSIDGRIPGKPINWGYAATKHALGVMSDALAGSGAVWY</sequence>
<keyword evidence="4" id="KW-1185">Reference proteome</keyword>
<gene>
    <name evidence="3" type="ORF">SAMN05216352_12221</name>
</gene>
<dbReference type="RefSeq" id="WP_170032203.1">
    <property type="nucleotide sequence ID" value="NZ_FNDU01000022.1"/>
</dbReference>
<evidence type="ECO:0000313" key="4">
    <source>
        <dbReference type="Proteomes" id="UP000199017"/>
    </source>
</evidence>
<evidence type="ECO:0000256" key="2">
    <source>
        <dbReference type="ARBA" id="ARBA00023002"/>
    </source>
</evidence>
<dbReference type="Gene3D" id="3.40.50.720">
    <property type="entry name" value="NAD(P)-binding Rossmann-like Domain"/>
    <property type="match status" value="1"/>
</dbReference>
<dbReference type="PANTHER" id="PTHR43976:SF16">
    <property type="entry name" value="SHORT-CHAIN DEHYDROGENASE_REDUCTASE FAMILY PROTEIN"/>
    <property type="match status" value="1"/>
</dbReference>